<keyword evidence="2" id="KW-1133">Transmembrane helix</keyword>
<evidence type="ECO:0000313" key="3">
    <source>
        <dbReference type="EMBL" id="KXG24234.1"/>
    </source>
</evidence>
<evidence type="ECO:0000256" key="1">
    <source>
        <dbReference type="SAM" id="MobiDB-lite"/>
    </source>
</evidence>
<dbReference type="AlphaFoldDB" id="A0A1B6PEX5"/>
<accession>A0A1B6PEX5</accession>
<proteinExistence type="predicted"/>
<evidence type="ECO:0000313" key="4">
    <source>
        <dbReference type="Proteomes" id="UP000000768"/>
    </source>
</evidence>
<keyword evidence="2" id="KW-0812">Transmembrane</keyword>
<name>A0A1B6PEX5_SORBI</name>
<protein>
    <submittedName>
        <fullName evidence="3">Uncharacterized protein</fullName>
    </submittedName>
</protein>
<dbReference type="OMA" id="KYEMNRY"/>
<reference evidence="4" key="2">
    <citation type="journal article" date="2018" name="Plant J.">
        <title>The Sorghum bicolor reference genome: improved assembly, gene annotations, a transcriptome atlas, and signatures of genome organization.</title>
        <authorList>
            <person name="McCormick R.F."/>
            <person name="Truong S.K."/>
            <person name="Sreedasyam A."/>
            <person name="Jenkins J."/>
            <person name="Shu S."/>
            <person name="Sims D."/>
            <person name="Kennedy M."/>
            <person name="Amirebrahimi M."/>
            <person name="Weers B.D."/>
            <person name="McKinley B."/>
            <person name="Mattison A."/>
            <person name="Morishige D.T."/>
            <person name="Grimwood J."/>
            <person name="Schmutz J."/>
            <person name="Mullet J.E."/>
        </authorList>
    </citation>
    <scope>NUCLEOTIDE SEQUENCE [LARGE SCALE GENOMIC DNA]</scope>
    <source>
        <strain evidence="4">cv. BTx623</strain>
    </source>
</reference>
<keyword evidence="4" id="KW-1185">Reference proteome</keyword>
<keyword evidence="2" id="KW-0472">Membrane</keyword>
<dbReference type="EMBL" id="CM000766">
    <property type="protein sequence ID" value="KXG24234.1"/>
    <property type="molecule type" value="Genomic_DNA"/>
</dbReference>
<dbReference type="InParanoid" id="A0A1B6PEX5"/>
<dbReference type="OrthoDB" id="690107at2759"/>
<reference evidence="3 4" key="1">
    <citation type="journal article" date="2009" name="Nature">
        <title>The Sorghum bicolor genome and the diversification of grasses.</title>
        <authorList>
            <person name="Paterson A.H."/>
            <person name="Bowers J.E."/>
            <person name="Bruggmann R."/>
            <person name="Dubchak I."/>
            <person name="Grimwood J."/>
            <person name="Gundlach H."/>
            <person name="Haberer G."/>
            <person name="Hellsten U."/>
            <person name="Mitros T."/>
            <person name="Poliakov A."/>
            <person name="Schmutz J."/>
            <person name="Spannagl M."/>
            <person name="Tang H."/>
            <person name="Wang X."/>
            <person name="Wicker T."/>
            <person name="Bharti A.K."/>
            <person name="Chapman J."/>
            <person name="Feltus F.A."/>
            <person name="Gowik U."/>
            <person name="Grigoriev I.V."/>
            <person name="Lyons E."/>
            <person name="Maher C.A."/>
            <person name="Martis M."/>
            <person name="Narechania A."/>
            <person name="Otillar R.P."/>
            <person name="Penning B.W."/>
            <person name="Salamov A.A."/>
            <person name="Wang Y."/>
            <person name="Zhang L."/>
            <person name="Carpita N.C."/>
            <person name="Freeling M."/>
            <person name="Gingle A.R."/>
            <person name="Hash C.T."/>
            <person name="Keller B."/>
            <person name="Klein P."/>
            <person name="Kresovich S."/>
            <person name="McCann M.C."/>
            <person name="Ming R."/>
            <person name="Peterson D.G."/>
            <person name="Mehboob-ur-Rahman"/>
            <person name="Ware D."/>
            <person name="Westhoff P."/>
            <person name="Mayer K.F."/>
            <person name="Messing J."/>
            <person name="Rokhsar D.S."/>
        </authorList>
    </citation>
    <scope>NUCLEOTIDE SEQUENCE [LARGE SCALE GENOMIC DNA]</scope>
    <source>
        <strain evidence="4">cv. BTx623</strain>
    </source>
</reference>
<feature type="transmembrane region" description="Helical" evidence="2">
    <location>
        <begin position="75"/>
        <end position="97"/>
    </location>
</feature>
<sequence>MSGTPRRDLGPPPAYSTPPTSETKMQVEHLLATLEKEGVQIDDKITSIIVDEIAKIKAEASREASNESNRGGMTLWSAVVTCFGLTLFTVVSVSAGYDMGVKWFENAFREEFARRTKRVKK</sequence>
<feature type="region of interest" description="Disordered" evidence="1">
    <location>
        <begin position="1"/>
        <end position="22"/>
    </location>
</feature>
<evidence type="ECO:0000256" key="2">
    <source>
        <dbReference type="SAM" id="Phobius"/>
    </source>
</evidence>
<dbReference type="Gramene" id="KXG24234">
    <property type="protein sequence ID" value="KXG24234"/>
    <property type="gene ID" value="SORBI_3007G012300"/>
</dbReference>
<organism evidence="3 4">
    <name type="scientific">Sorghum bicolor</name>
    <name type="common">Sorghum</name>
    <name type="synonym">Sorghum vulgare</name>
    <dbReference type="NCBI Taxonomy" id="4558"/>
    <lineage>
        <taxon>Eukaryota</taxon>
        <taxon>Viridiplantae</taxon>
        <taxon>Streptophyta</taxon>
        <taxon>Embryophyta</taxon>
        <taxon>Tracheophyta</taxon>
        <taxon>Spermatophyta</taxon>
        <taxon>Magnoliopsida</taxon>
        <taxon>Liliopsida</taxon>
        <taxon>Poales</taxon>
        <taxon>Poaceae</taxon>
        <taxon>PACMAD clade</taxon>
        <taxon>Panicoideae</taxon>
        <taxon>Andropogonodae</taxon>
        <taxon>Andropogoneae</taxon>
        <taxon>Sorghinae</taxon>
        <taxon>Sorghum</taxon>
    </lineage>
</organism>
<gene>
    <name evidence="3" type="ORF">SORBI_3007G012300</name>
</gene>
<dbReference type="Proteomes" id="UP000000768">
    <property type="component" value="Chromosome 7"/>
</dbReference>